<dbReference type="Pfam" id="PF13814">
    <property type="entry name" value="Replic_Relax"/>
    <property type="match status" value="1"/>
</dbReference>
<protein>
    <recommendedName>
        <fullName evidence="3">Replication-relaxation</fullName>
    </recommendedName>
</protein>
<evidence type="ECO:0000313" key="2">
    <source>
        <dbReference type="Proteomes" id="UP000322699"/>
    </source>
</evidence>
<name>A0A5B1CBN8_9BACT</name>
<dbReference type="InterPro" id="IPR025855">
    <property type="entry name" value="Replic_Relax"/>
</dbReference>
<keyword evidence="2" id="KW-1185">Reference proteome</keyword>
<proteinExistence type="predicted"/>
<dbReference type="AlphaFoldDB" id="A0A5B1CBN8"/>
<dbReference type="OrthoDB" id="242643at2"/>
<dbReference type="RefSeq" id="WP_068257880.1">
    <property type="nucleotide sequence ID" value="NZ_LWSK01000001.1"/>
</dbReference>
<accession>A0A5B1CBN8</accession>
<dbReference type="EMBL" id="VRLW01000001">
    <property type="protein sequence ID" value="KAA1258578.1"/>
    <property type="molecule type" value="Genomic_DNA"/>
</dbReference>
<evidence type="ECO:0008006" key="3">
    <source>
        <dbReference type="Google" id="ProtNLM"/>
    </source>
</evidence>
<dbReference type="Proteomes" id="UP000322699">
    <property type="component" value="Unassembled WGS sequence"/>
</dbReference>
<organism evidence="1 2">
    <name type="scientific">Rubripirellula obstinata</name>
    <dbReference type="NCBI Taxonomy" id="406547"/>
    <lineage>
        <taxon>Bacteria</taxon>
        <taxon>Pseudomonadati</taxon>
        <taxon>Planctomycetota</taxon>
        <taxon>Planctomycetia</taxon>
        <taxon>Pirellulales</taxon>
        <taxon>Pirellulaceae</taxon>
        <taxon>Rubripirellula</taxon>
    </lineage>
</organism>
<evidence type="ECO:0000313" key="1">
    <source>
        <dbReference type="EMBL" id="KAA1258578.1"/>
    </source>
</evidence>
<sequence>MQLQPRDIDALSVLARYFLLTSRQLRSLCFADDSTGRVTRRRLTKMGHEGLVRKRRMLVVNARDGAASPVYHLTRSGREFLAAHYDDDSFLRKPIEPSQPQHLFHYIGVSDVHIMLDQALAQNEDISLTRWINEDDYVNDDENDPKKRFKLLTQLGNPGKLVCAPDSAFQIETLGHRAAFYVELDRDTYFHDRVAARKTPGYQRFFANKGHRKHFPDTTLDYFFVLFVAPTEKRARQLRDAFAKKNKGDAALEAYRFGSFETLTAENLLTAPLFRCCHHDDLVPLVKAKAATEHADNSSSSLQSSGTM</sequence>
<comment type="caution">
    <text evidence="1">The sequence shown here is derived from an EMBL/GenBank/DDBJ whole genome shotgun (WGS) entry which is preliminary data.</text>
</comment>
<gene>
    <name evidence="1" type="ORF">LF1_11000</name>
</gene>
<reference evidence="1 2" key="1">
    <citation type="submission" date="2019-08" db="EMBL/GenBank/DDBJ databases">
        <title>Deep-cultivation of Planctomycetes and their phenomic and genomic characterization uncovers novel biology.</title>
        <authorList>
            <person name="Wiegand S."/>
            <person name="Jogler M."/>
            <person name="Boedeker C."/>
            <person name="Pinto D."/>
            <person name="Vollmers J."/>
            <person name="Rivas-Marin E."/>
            <person name="Kohn T."/>
            <person name="Peeters S.H."/>
            <person name="Heuer A."/>
            <person name="Rast P."/>
            <person name="Oberbeckmann S."/>
            <person name="Bunk B."/>
            <person name="Jeske O."/>
            <person name="Meyerdierks A."/>
            <person name="Storesund J.E."/>
            <person name="Kallscheuer N."/>
            <person name="Luecker S."/>
            <person name="Lage O.M."/>
            <person name="Pohl T."/>
            <person name="Merkel B.J."/>
            <person name="Hornburger P."/>
            <person name="Mueller R.-W."/>
            <person name="Bruemmer F."/>
            <person name="Labrenz M."/>
            <person name="Spormann A.M."/>
            <person name="Op Den Camp H."/>
            <person name="Overmann J."/>
            <person name="Amann R."/>
            <person name="Jetten M.S.M."/>
            <person name="Mascher T."/>
            <person name="Medema M.H."/>
            <person name="Devos D.P."/>
            <person name="Kaster A.-K."/>
            <person name="Ovreas L."/>
            <person name="Rohde M."/>
            <person name="Galperin M.Y."/>
            <person name="Jogler C."/>
        </authorList>
    </citation>
    <scope>NUCLEOTIDE SEQUENCE [LARGE SCALE GENOMIC DNA]</scope>
    <source>
        <strain evidence="1 2">LF1</strain>
    </source>
</reference>